<dbReference type="EMBL" id="QGNW01000316">
    <property type="protein sequence ID" value="RVW77210.1"/>
    <property type="molecule type" value="Genomic_DNA"/>
</dbReference>
<protein>
    <recommendedName>
        <fullName evidence="4">Retrotransposon gag domain-containing protein</fullName>
    </recommendedName>
</protein>
<proteinExistence type="predicted"/>
<feature type="region of interest" description="Disordered" evidence="1">
    <location>
        <begin position="1"/>
        <end position="43"/>
    </location>
</feature>
<evidence type="ECO:0008006" key="4">
    <source>
        <dbReference type="Google" id="ProtNLM"/>
    </source>
</evidence>
<evidence type="ECO:0000313" key="2">
    <source>
        <dbReference type="EMBL" id="RVW77210.1"/>
    </source>
</evidence>
<accession>A0A438GY80</accession>
<reference evidence="2 3" key="1">
    <citation type="journal article" date="2018" name="PLoS Genet.">
        <title>Population sequencing reveals clonal diversity and ancestral inbreeding in the grapevine cultivar Chardonnay.</title>
        <authorList>
            <person name="Roach M.J."/>
            <person name="Johnson D.L."/>
            <person name="Bohlmann J."/>
            <person name="van Vuuren H.J."/>
            <person name="Jones S.J."/>
            <person name="Pretorius I.S."/>
            <person name="Schmidt S.A."/>
            <person name="Borneman A.R."/>
        </authorList>
    </citation>
    <scope>NUCLEOTIDE SEQUENCE [LARGE SCALE GENOMIC DNA]</scope>
    <source>
        <strain evidence="3">cv. Chardonnay</strain>
        <tissue evidence="2">Leaf</tissue>
    </source>
</reference>
<name>A0A438GY80_VITVI</name>
<sequence>MSSSNVDETSEQTCGRETKPTPRGKCRKDKSRDSSANMEARVAKHGSWPLMRHKGRGAKAIHVHGNRDAKELDNFLCHMERYFEAIALMDEATKREIKRQFYLEDVTYLARKNMKCLKHTGLIHEFVNEFSMLMLEIPNMSEEELLFNFMDNFLCHMERYFEAIALMDEATKVRTTTSTSSIMLLYGGVGGLAI</sequence>
<gene>
    <name evidence="2" type="ORF">CK203_043338</name>
</gene>
<evidence type="ECO:0000313" key="3">
    <source>
        <dbReference type="Proteomes" id="UP000288805"/>
    </source>
</evidence>
<comment type="caution">
    <text evidence="2">The sequence shown here is derived from an EMBL/GenBank/DDBJ whole genome shotgun (WGS) entry which is preliminary data.</text>
</comment>
<dbReference type="Proteomes" id="UP000288805">
    <property type="component" value="Unassembled WGS sequence"/>
</dbReference>
<organism evidence="2 3">
    <name type="scientific">Vitis vinifera</name>
    <name type="common">Grape</name>
    <dbReference type="NCBI Taxonomy" id="29760"/>
    <lineage>
        <taxon>Eukaryota</taxon>
        <taxon>Viridiplantae</taxon>
        <taxon>Streptophyta</taxon>
        <taxon>Embryophyta</taxon>
        <taxon>Tracheophyta</taxon>
        <taxon>Spermatophyta</taxon>
        <taxon>Magnoliopsida</taxon>
        <taxon>eudicotyledons</taxon>
        <taxon>Gunneridae</taxon>
        <taxon>Pentapetalae</taxon>
        <taxon>rosids</taxon>
        <taxon>Vitales</taxon>
        <taxon>Vitaceae</taxon>
        <taxon>Viteae</taxon>
        <taxon>Vitis</taxon>
    </lineage>
</organism>
<feature type="compositionally biased region" description="Polar residues" evidence="1">
    <location>
        <begin position="1"/>
        <end position="13"/>
    </location>
</feature>
<dbReference type="AlphaFoldDB" id="A0A438GY80"/>
<evidence type="ECO:0000256" key="1">
    <source>
        <dbReference type="SAM" id="MobiDB-lite"/>
    </source>
</evidence>